<comment type="caution">
    <text evidence="10">The sequence shown here is derived from an EMBL/GenBank/DDBJ whole genome shotgun (WGS) entry which is preliminary data.</text>
</comment>
<keyword evidence="7" id="KW-0119">Carbohydrate metabolism</keyword>
<dbReference type="RefSeq" id="WP_213412602.1">
    <property type="nucleotide sequence ID" value="NZ_BOVK01000035.1"/>
</dbReference>
<dbReference type="InterPro" id="IPR046780">
    <property type="entry name" value="aBig_2"/>
</dbReference>
<feature type="domain" description="SLH" evidence="9">
    <location>
        <begin position="1126"/>
        <end position="1184"/>
    </location>
</feature>
<evidence type="ECO:0000256" key="2">
    <source>
        <dbReference type="ARBA" id="ARBA00005641"/>
    </source>
</evidence>
<evidence type="ECO:0000259" key="9">
    <source>
        <dbReference type="PROSITE" id="PS51272"/>
    </source>
</evidence>
<dbReference type="InterPro" id="IPR008979">
    <property type="entry name" value="Galactose-bd-like_sf"/>
</dbReference>
<keyword evidence="6" id="KW-0326">Glycosidase</keyword>
<evidence type="ECO:0000256" key="3">
    <source>
        <dbReference type="ARBA" id="ARBA00012601"/>
    </source>
</evidence>
<evidence type="ECO:0000256" key="8">
    <source>
        <dbReference type="SAM" id="SignalP"/>
    </source>
</evidence>
<evidence type="ECO:0000313" key="11">
    <source>
        <dbReference type="Proteomes" id="UP000677918"/>
    </source>
</evidence>
<dbReference type="Gene3D" id="3.20.20.80">
    <property type="entry name" value="Glycosidases"/>
    <property type="match status" value="1"/>
</dbReference>
<dbReference type="EMBL" id="BOVK01000035">
    <property type="protein sequence ID" value="GIQ69811.1"/>
    <property type="molecule type" value="Genomic_DNA"/>
</dbReference>
<gene>
    <name evidence="10" type="ORF">XYCOK13_26350</name>
</gene>
<comment type="catalytic activity">
    <reaction evidence="1">
        <text>Endohydrolysis of (1-&gt;4)-beta-D-glucosidic linkages in cellulose, lichenin and cereal beta-D-glucans.</text>
        <dbReference type="EC" id="3.2.1.4"/>
    </reaction>
</comment>
<sequence length="1242" mass="134981">MNKNTLRKMLTMLMVLSMVATMFAGVAVAATEESSYDPVESEAERPALLGNDSVKKPSEAGKLQVIEIDGQMTLADEAGNKIQLRGMSTHGLQWFPEIVNDNAFAALANDWESNVIRLAMYVGEGGYATKPSVKDLVIDGIEFAFAHDMYVIVDWHVHAPGDPNEPVYAGAYDFFEELADTYKDHPKFHYIIWELANEPSSNNNGGKGLTNDEAGWQAVKSYAEPIVDMLREKGDNIIIVGSPNWSQRPDLAADNPIASHNIVYTVHFYSGTHGASDESYPPGTPSSERGNVMSNARYALEKGVAVFVSEWGTSEASGDNGPYLAEADVWLEFLNENNISWVNWSLTNKNETSGAFVPFELGKSQATDLDPGEDQVWVIEELSASGEYMRARIKGIPYRPIDRNAFSEVIWDFNDGTTQGFGVNSDSPVKDLTIENENDMLKISGMSASNAMGDGDFWSNVRISSDGYNPEANILGAKEISIDVTVEEPTAVGIAAIPQNQGSWVNPVKQSKIAADDFVEQDDGTYKAVLTITAEDSPAIQAIGENIDGHILNNLILFVAAEDVDVIYLDNITFSGSKIELPVVHAELGEAKLPSDFEDGTRQNWVWHGESGVKNALTIEEANGSKALSWEFAYPEVKPGDGWASASRLDFWKQDMIRSYYDYVVFDLYLKPERATEGSMSINLVFQPPSAGYWAQATDTFTINFAELERATVTEDGLYHYLVKLDLHSIGNITDDMELRNMLLIFADGQSDFAGRLYLDNIRFEAATQEEENTMQDTARLQIGFSGNDTYTSVTRDVYLPTKGQYGSTITWASSNENIISTSGVVTRPSVTTDVYLTATVTQDVYAATKRFDLTVLRASRGGGGSGGGPIGGGGSVDEDAVVITNPNAVNGVIAVTIAQGKKKVLLPANAAAINRGNKLKIDGEDFTIQIPGSVLEQLKALLNDEELANAQIAFEFDEVAEEDQTQLLERAKGKNKAGLKAASTVYSFTLSIVKGDGVIALADFEEPLSLTLRVKSGHVEDLLGMYFLANDGTLEYAGGALANNEMTAEIAHFSTYAVLEYDKIFDDVSADYWAADVIKRMAAKHIVAGISVDEFAPRQNVTRAEFAALIVRALGLEARGQAPFADVDASRWYAEAVAAAYEAGIVSGRSATEFAPHATITRQEMALMIVKAYEHKTGETLRASTASSFEDSASISEWARAAVGGAAELGLLQGRGNNQFVPQGVANRAESVQVIAELLKK</sequence>
<reference evidence="10" key="1">
    <citation type="submission" date="2021-04" db="EMBL/GenBank/DDBJ databases">
        <title>Draft genome sequence of Xylanibacillus composti strain K13.</title>
        <authorList>
            <person name="Uke A."/>
            <person name="Chhe C."/>
            <person name="Baramee S."/>
            <person name="Kosugi A."/>
        </authorList>
    </citation>
    <scope>NUCLEOTIDE SEQUENCE</scope>
    <source>
        <strain evidence="10">K13</strain>
    </source>
</reference>
<evidence type="ECO:0000256" key="4">
    <source>
        <dbReference type="ARBA" id="ARBA00022801"/>
    </source>
</evidence>
<dbReference type="GO" id="GO:0030245">
    <property type="term" value="P:cellulose catabolic process"/>
    <property type="evidence" value="ECO:0007669"/>
    <property type="project" value="UniProtKB-KW"/>
</dbReference>
<feature type="domain" description="SLH" evidence="9">
    <location>
        <begin position="1062"/>
        <end position="1125"/>
    </location>
</feature>
<keyword evidence="5" id="KW-0136">Cellulose degradation</keyword>
<dbReference type="SUPFAM" id="SSF51445">
    <property type="entry name" value="(Trans)glycosidases"/>
    <property type="match status" value="1"/>
</dbReference>
<dbReference type="AlphaFoldDB" id="A0A8J4H5C4"/>
<feature type="signal peptide" evidence="8">
    <location>
        <begin position="1"/>
        <end position="29"/>
    </location>
</feature>
<dbReference type="Gene3D" id="2.60.120.260">
    <property type="entry name" value="Galactose-binding domain-like"/>
    <property type="match status" value="2"/>
</dbReference>
<keyword evidence="11" id="KW-1185">Reference proteome</keyword>
<dbReference type="GO" id="GO:0008810">
    <property type="term" value="F:cellulase activity"/>
    <property type="evidence" value="ECO:0007669"/>
    <property type="project" value="UniProtKB-EC"/>
</dbReference>
<organism evidence="10 11">
    <name type="scientific">Xylanibacillus composti</name>
    <dbReference type="NCBI Taxonomy" id="1572762"/>
    <lineage>
        <taxon>Bacteria</taxon>
        <taxon>Bacillati</taxon>
        <taxon>Bacillota</taxon>
        <taxon>Bacilli</taxon>
        <taxon>Bacillales</taxon>
        <taxon>Paenibacillaceae</taxon>
        <taxon>Xylanibacillus</taxon>
    </lineage>
</organism>
<dbReference type="PANTHER" id="PTHR34142:SF1">
    <property type="entry name" value="GLYCOSIDE HYDROLASE FAMILY 5 DOMAIN-CONTAINING PROTEIN"/>
    <property type="match status" value="1"/>
</dbReference>
<dbReference type="InterPro" id="IPR005086">
    <property type="entry name" value="CBM17/28"/>
</dbReference>
<keyword evidence="7" id="KW-0624">Polysaccharide degradation</keyword>
<evidence type="ECO:0000313" key="10">
    <source>
        <dbReference type="EMBL" id="GIQ69811.1"/>
    </source>
</evidence>
<evidence type="ECO:0000256" key="1">
    <source>
        <dbReference type="ARBA" id="ARBA00000966"/>
    </source>
</evidence>
<dbReference type="PROSITE" id="PS00659">
    <property type="entry name" value="GLYCOSYL_HYDROL_F5"/>
    <property type="match status" value="1"/>
</dbReference>
<feature type="domain" description="SLH" evidence="9">
    <location>
        <begin position="1187"/>
        <end position="1242"/>
    </location>
</feature>
<keyword evidence="4" id="KW-0378">Hydrolase</keyword>
<dbReference type="Pfam" id="PF00395">
    <property type="entry name" value="SLH"/>
    <property type="match status" value="3"/>
</dbReference>
<proteinExistence type="inferred from homology"/>
<dbReference type="PROSITE" id="PS51272">
    <property type="entry name" value="SLH"/>
    <property type="match status" value="3"/>
</dbReference>
<dbReference type="InterPro" id="IPR018087">
    <property type="entry name" value="Glyco_hydro_5_CS"/>
</dbReference>
<dbReference type="InterPro" id="IPR001547">
    <property type="entry name" value="Glyco_hydro_5"/>
</dbReference>
<comment type="similarity">
    <text evidence="2">Belongs to the glycosyl hydrolase 5 (cellulase A) family.</text>
</comment>
<dbReference type="InterPro" id="IPR017853">
    <property type="entry name" value="GH"/>
</dbReference>
<dbReference type="EC" id="3.2.1.4" evidence="3"/>
<dbReference type="Proteomes" id="UP000677918">
    <property type="component" value="Unassembled WGS sequence"/>
</dbReference>
<dbReference type="InterPro" id="IPR001119">
    <property type="entry name" value="SLH_dom"/>
</dbReference>
<feature type="chain" id="PRO_5035223348" description="cellulase" evidence="8">
    <location>
        <begin position="30"/>
        <end position="1242"/>
    </location>
</feature>
<evidence type="ECO:0000256" key="6">
    <source>
        <dbReference type="ARBA" id="ARBA00023295"/>
    </source>
</evidence>
<dbReference type="Pfam" id="PF20578">
    <property type="entry name" value="aBig_2"/>
    <property type="match status" value="1"/>
</dbReference>
<accession>A0A8J4H5C4</accession>
<dbReference type="Pfam" id="PF00150">
    <property type="entry name" value="Cellulase"/>
    <property type="match status" value="1"/>
</dbReference>
<dbReference type="SUPFAM" id="SSF49785">
    <property type="entry name" value="Galactose-binding domain-like"/>
    <property type="match status" value="2"/>
</dbReference>
<dbReference type="Pfam" id="PF03424">
    <property type="entry name" value="CBM_17_28"/>
    <property type="match status" value="2"/>
</dbReference>
<name>A0A8J4H5C4_9BACL</name>
<evidence type="ECO:0000256" key="7">
    <source>
        <dbReference type="ARBA" id="ARBA00023326"/>
    </source>
</evidence>
<dbReference type="PANTHER" id="PTHR34142">
    <property type="entry name" value="ENDO-BETA-1,4-GLUCANASE A"/>
    <property type="match status" value="1"/>
</dbReference>
<evidence type="ECO:0000256" key="5">
    <source>
        <dbReference type="ARBA" id="ARBA00023001"/>
    </source>
</evidence>
<keyword evidence="8" id="KW-0732">Signal</keyword>
<protein>
    <recommendedName>
        <fullName evidence="3">cellulase</fullName>
        <ecNumber evidence="3">3.2.1.4</ecNumber>
    </recommendedName>
</protein>